<dbReference type="Proteomes" id="UP001054897">
    <property type="component" value="Chromosome"/>
</dbReference>
<proteinExistence type="predicted"/>
<dbReference type="Gene3D" id="3.40.630.10">
    <property type="entry name" value="Zn peptidases"/>
    <property type="match status" value="1"/>
</dbReference>
<organism evidence="1 2">
    <name type="scientific">Ectopseudomonas hydrolytica</name>
    <dbReference type="NCBI Taxonomy" id="2493633"/>
    <lineage>
        <taxon>Bacteria</taxon>
        <taxon>Pseudomonadati</taxon>
        <taxon>Pseudomonadota</taxon>
        <taxon>Gammaproteobacteria</taxon>
        <taxon>Pseudomonadales</taxon>
        <taxon>Pseudomonadaceae</taxon>
        <taxon>Ectopseudomonas</taxon>
    </lineage>
</organism>
<evidence type="ECO:0000313" key="1">
    <source>
        <dbReference type="EMBL" id="USR40069.1"/>
    </source>
</evidence>
<gene>
    <name evidence="1" type="ORF">L1F06_001130</name>
</gene>
<dbReference type="RefSeq" id="WP_129483287.1">
    <property type="nucleotide sequence ID" value="NZ_CP099397.1"/>
</dbReference>
<dbReference type="EMBL" id="CP099397">
    <property type="protein sequence ID" value="USR40069.1"/>
    <property type="molecule type" value="Genomic_DNA"/>
</dbReference>
<name>A0ABY5AAL8_9GAMM</name>
<dbReference type="SUPFAM" id="SSF53187">
    <property type="entry name" value="Zn-dependent exopeptidases"/>
    <property type="match status" value="1"/>
</dbReference>
<dbReference type="GeneID" id="300079539"/>
<dbReference type="InterPro" id="IPR021259">
    <property type="entry name" value="DUF2817"/>
</dbReference>
<evidence type="ECO:0000313" key="2">
    <source>
        <dbReference type="Proteomes" id="UP001054897"/>
    </source>
</evidence>
<reference evidence="1" key="1">
    <citation type="submission" date="2022-06" db="EMBL/GenBank/DDBJ databases">
        <title>Complete genome of Pseudomonas hydrolytica DSWY01T.</title>
        <authorList>
            <person name="Jung J."/>
            <person name="Jeon C.O."/>
        </authorList>
    </citation>
    <scope>NUCLEOTIDE SEQUENCE</scope>
    <source>
        <strain evidence="1">DSWY01</strain>
    </source>
</reference>
<keyword evidence="2" id="KW-1185">Reference proteome</keyword>
<protein>
    <submittedName>
        <fullName evidence="1">M14 family metallopeptidase</fullName>
    </submittedName>
</protein>
<accession>A0ABY5AAL8</accession>
<dbReference type="CDD" id="cd06233">
    <property type="entry name" value="M14-like"/>
    <property type="match status" value="1"/>
</dbReference>
<sequence length="383" mass="42432">MNLSCFAQSYAEARQKFLASCARRGLAVESHVHPLPGRDGEQLAIDVARLGAADAANLLVLSSGCHGIEGFCGSAIQIDRLDDDAWFAACQRGDLALLYIHALNPYGFSWERRVTQENVDLNRNFQDFAAPLADNPDYRAVAKLLLPERCPPTLASTLGLYGYALRYGRKALQAAISRGQHGDPRGLFFAGTEPTWSNRQLRQILRQHGRQCRRIGWIDVHTGLGPSGYGERIYKGRQEPADIARARQWWGPQVTNSAEGNSASSELNGTLDLAVLNECAQAQYNGLTLEYGTQPGLKVLTALRAEQWLENRPDTDAATRARIKAQLRAAFYVETDAWKRQVLEQAREVLELTRQGLATPLRALHQSESQAIAEQYSGMRARS</sequence>
<dbReference type="Pfam" id="PF10994">
    <property type="entry name" value="DUF2817"/>
    <property type="match status" value="1"/>
</dbReference>